<feature type="transmembrane region" description="Helical" evidence="7">
    <location>
        <begin position="122"/>
        <end position="139"/>
    </location>
</feature>
<evidence type="ECO:0000256" key="6">
    <source>
        <dbReference type="ARBA" id="ARBA00043993"/>
    </source>
</evidence>
<evidence type="ECO:0000313" key="9">
    <source>
        <dbReference type="EMBL" id="MFC4591500.1"/>
    </source>
</evidence>
<keyword evidence="2" id="KW-1003">Cell membrane</keyword>
<comment type="caution">
    <text evidence="9">The sequence shown here is derived from an EMBL/GenBank/DDBJ whole genome shotgun (WGS) entry which is preliminary data.</text>
</comment>
<feature type="transmembrane region" description="Helical" evidence="7">
    <location>
        <begin position="31"/>
        <end position="56"/>
    </location>
</feature>
<dbReference type="Pfam" id="PF13515">
    <property type="entry name" value="FUSC_2"/>
    <property type="match status" value="1"/>
</dbReference>
<keyword evidence="3 7" id="KW-0812">Transmembrane</keyword>
<comment type="subcellular location">
    <subcellularLocation>
        <location evidence="1">Cell membrane</location>
        <topology evidence="1">Multi-pass membrane protein</topology>
    </subcellularLocation>
</comment>
<feature type="transmembrane region" description="Helical" evidence="7">
    <location>
        <begin position="214"/>
        <end position="230"/>
    </location>
</feature>
<feature type="transmembrane region" description="Helical" evidence="7">
    <location>
        <begin position="242"/>
        <end position="258"/>
    </location>
</feature>
<protein>
    <submittedName>
        <fullName evidence="9">FUSC family protein</fullName>
    </submittedName>
</protein>
<keyword evidence="4 7" id="KW-1133">Transmembrane helix</keyword>
<evidence type="ECO:0000256" key="7">
    <source>
        <dbReference type="SAM" id="Phobius"/>
    </source>
</evidence>
<feature type="transmembrane region" description="Helical" evidence="7">
    <location>
        <begin position="285"/>
        <end position="303"/>
    </location>
</feature>
<feature type="transmembrane region" description="Helical" evidence="7">
    <location>
        <begin position="315"/>
        <end position="335"/>
    </location>
</feature>
<reference evidence="10" key="1">
    <citation type="journal article" date="2019" name="Int. J. Syst. Evol. Microbiol.">
        <title>The Global Catalogue of Microorganisms (GCM) 10K type strain sequencing project: providing services to taxonomists for standard genome sequencing and annotation.</title>
        <authorList>
            <consortium name="The Broad Institute Genomics Platform"/>
            <consortium name="The Broad Institute Genome Sequencing Center for Infectious Disease"/>
            <person name="Wu L."/>
            <person name="Ma J."/>
        </authorList>
    </citation>
    <scope>NUCLEOTIDE SEQUENCE [LARGE SCALE GENOMIC DNA]</scope>
    <source>
        <strain evidence="10">CCUG 49560</strain>
    </source>
</reference>
<sequence length="500" mass="52694">MTSSGSLRLPLPDRTAVRAGLRSFVAALGTFVTLALLVHLAHGSSGAIVVGVMVALSVDRVGKGQRHLALLARLPVVTACVAGVGAVMHWQPLLGSALFVALVFLSIHLRRYGPRAAGIGRLMTLPLLAMFMSPVPVGSGPLGAIVWAIAAGVVAVLWSLAASFMIARYDPPPPVAEPGESGTRGEVHTRLAAQAGLALALAFVAGRLLFPDHWTWTVITTLVLTVGARSRGHVLHKGVQRFAGALAGALTATLIAGPIDGHPVVSVIVIFAYLLVGLILRQVDYAYWSFCMTSVLAVLYGLSGQAGPGFLGERIVEIVLGTVCAILPAFVLLPIRTEAVVRKNLSRTLEALGDLLKGPDEDRRREFDRRAEALHVAAEPLLALRRITGMADTVLRRPPRVPGLAECARSLMSCAEPLAALTVPADDPASEDHGRARQTASVHGALRRNIGTIRLTLGRRPAPEWVPVEIPPLSDPRTRALADIDAALRSVHAGVASHAG</sequence>
<dbReference type="Proteomes" id="UP001595891">
    <property type="component" value="Unassembled WGS sequence"/>
</dbReference>
<keyword evidence="10" id="KW-1185">Reference proteome</keyword>
<evidence type="ECO:0000313" key="10">
    <source>
        <dbReference type="Proteomes" id="UP001595891"/>
    </source>
</evidence>
<accession>A0ABV9ESZ1</accession>
<feature type="transmembrane region" description="Helical" evidence="7">
    <location>
        <begin position="187"/>
        <end position="208"/>
    </location>
</feature>
<comment type="similarity">
    <text evidence="6">Belongs to the YccS/YhfK family.</text>
</comment>
<proteinExistence type="inferred from homology"/>
<evidence type="ECO:0000256" key="1">
    <source>
        <dbReference type="ARBA" id="ARBA00004651"/>
    </source>
</evidence>
<dbReference type="InterPro" id="IPR049453">
    <property type="entry name" value="Memb_transporter_dom"/>
</dbReference>
<keyword evidence="5 7" id="KW-0472">Membrane</keyword>
<organism evidence="9 10">
    <name type="scientific">Sphaerisporangium corydalis</name>
    <dbReference type="NCBI Taxonomy" id="1441875"/>
    <lineage>
        <taxon>Bacteria</taxon>
        <taxon>Bacillati</taxon>
        <taxon>Actinomycetota</taxon>
        <taxon>Actinomycetes</taxon>
        <taxon>Streptosporangiales</taxon>
        <taxon>Streptosporangiaceae</taxon>
        <taxon>Sphaerisporangium</taxon>
    </lineage>
</organism>
<dbReference type="PANTHER" id="PTHR30509">
    <property type="entry name" value="P-HYDROXYBENZOIC ACID EFFLUX PUMP SUBUNIT-RELATED"/>
    <property type="match status" value="1"/>
</dbReference>
<dbReference type="PANTHER" id="PTHR30509:SF9">
    <property type="entry name" value="MULTIDRUG RESISTANCE PROTEIN MDTO"/>
    <property type="match status" value="1"/>
</dbReference>
<evidence type="ECO:0000256" key="2">
    <source>
        <dbReference type="ARBA" id="ARBA00022475"/>
    </source>
</evidence>
<gene>
    <name evidence="9" type="ORF">ACFO8L_35775</name>
</gene>
<evidence type="ECO:0000256" key="3">
    <source>
        <dbReference type="ARBA" id="ARBA00022692"/>
    </source>
</evidence>
<dbReference type="EMBL" id="JBHSFN010000033">
    <property type="protein sequence ID" value="MFC4591500.1"/>
    <property type="molecule type" value="Genomic_DNA"/>
</dbReference>
<feature type="domain" description="Integral membrane bound transporter" evidence="8">
    <location>
        <begin position="201"/>
        <end position="327"/>
    </location>
</feature>
<evidence type="ECO:0000256" key="5">
    <source>
        <dbReference type="ARBA" id="ARBA00023136"/>
    </source>
</evidence>
<feature type="transmembrane region" description="Helical" evidence="7">
    <location>
        <begin position="93"/>
        <end position="110"/>
    </location>
</feature>
<feature type="transmembrane region" description="Helical" evidence="7">
    <location>
        <begin position="264"/>
        <end position="280"/>
    </location>
</feature>
<dbReference type="RefSeq" id="WP_262847190.1">
    <property type="nucleotide sequence ID" value="NZ_JANZYP010000059.1"/>
</dbReference>
<evidence type="ECO:0000256" key="4">
    <source>
        <dbReference type="ARBA" id="ARBA00022989"/>
    </source>
</evidence>
<evidence type="ECO:0000259" key="8">
    <source>
        <dbReference type="Pfam" id="PF13515"/>
    </source>
</evidence>
<name>A0ABV9ESZ1_9ACTN</name>
<feature type="transmembrane region" description="Helical" evidence="7">
    <location>
        <begin position="145"/>
        <end position="166"/>
    </location>
</feature>